<organism evidence="4 5">
    <name type="scientific">Blumeria graminis f. sp. triticale</name>
    <dbReference type="NCBI Taxonomy" id="1689686"/>
    <lineage>
        <taxon>Eukaryota</taxon>
        <taxon>Fungi</taxon>
        <taxon>Dikarya</taxon>
        <taxon>Ascomycota</taxon>
        <taxon>Pezizomycotina</taxon>
        <taxon>Leotiomycetes</taxon>
        <taxon>Erysiphales</taxon>
        <taxon>Erysiphaceae</taxon>
        <taxon>Blumeria</taxon>
    </lineage>
</organism>
<feature type="domain" description="HPt" evidence="3">
    <location>
        <begin position="96"/>
        <end position="202"/>
    </location>
</feature>
<dbReference type="PANTHER" id="PTHR28242">
    <property type="entry name" value="PHOSPHORELAY INTERMEDIATE PROTEIN YPD1"/>
    <property type="match status" value="1"/>
</dbReference>
<evidence type="ECO:0000259" key="3">
    <source>
        <dbReference type="PROSITE" id="PS50894"/>
    </source>
</evidence>
<dbReference type="AlphaFoldDB" id="A0A9W4DJM3"/>
<dbReference type="InterPro" id="IPR045871">
    <property type="entry name" value="AHP1-5/YPD1"/>
</dbReference>
<accession>A0A9W4DJM3</accession>
<dbReference type="GO" id="GO:0009927">
    <property type="term" value="F:histidine phosphotransfer kinase activity"/>
    <property type="evidence" value="ECO:0007669"/>
    <property type="project" value="InterPro"/>
</dbReference>
<dbReference type="PROSITE" id="PS50894">
    <property type="entry name" value="HPT"/>
    <property type="match status" value="1"/>
</dbReference>
<dbReference type="GO" id="GO:0043424">
    <property type="term" value="F:protein histidine kinase binding"/>
    <property type="evidence" value="ECO:0007669"/>
    <property type="project" value="InterPro"/>
</dbReference>
<dbReference type="InterPro" id="IPR008207">
    <property type="entry name" value="Sig_transdc_His_kin_Hpt_dom"/>
</dbReference>
<evidence type="ECO:0000313" key="4">
    <source>
        <dbReference type="EMBL" id="CAD6500936.1"/>
    </source>
</evidence>
<evidence type="ECO:0000256" key="1">
    <source>
        <dbReference type="PROSITE-ProRule" id="PRU00110"/>
    </source>
</evidence>
<keyword evidence="1" id="KW-0597">Phosphoprotein</keyword>
<dbReference type="Proteomes" id="UP000683417">
    <property type="component" value="Unassembled WGS sequence"/>
</dbReference>
<dbReference type="CDD" id="cd00088">
    <property type="entry name" value="HPT"/>
    <property type="match status" value="1"/>
</dbReference>
<dbReference type="PANTHER" id="PTHR28242:SF52">
    <property type="entry name" value="PHOSPHORELAY INTERMEDIATE PROTEIN YPD1"/>
    <property type="match status" value="1"/>
</dbReference>
<dbReference type="GO" id="GO:0000160">
    <property type="term" value="P:phosphorelay signal transduction system"/>
    <property type="evidence" value="ECO:0007669"/>
    <property type="project" value="InterPro"/>
</dbReference>
<comment type="caution">
    <text evidence="4">The sequence shown here is derived from an EMBL/GenBank/DDBJ whole genome shotgun (WGS) entry which is preliminary data.</text>
</comment>
<feature type="region of interest" description="Disordered" evidence="2">
    <location>
        <begin position="210"/>
        <end position="238"/>
    </location>
</feature>
<gene>
    <name evidence="4" type="ORF">BGTH12_LOCUS2294</name>
</gene>
<evidence type="ECO:0000313" key="5">
    <source>
        <dbReference type="Proteomes" id="UP000683417"/>
    </source>
</evidence>
<dbReference type="EMBL" id="CAJHIT010000004">
    <property type="protein sequence ID" value="CAD6500936.1"/>
    <property type="molecule type" value="Genomic_DNA"/>
</dbReference>
<sequence length="324" mass="35448">MVAPPPFFSPRGDHLRSPPLVNSSRDHSYVFNNTPHHLYSYFQPLFTSTSAMSGSLPPRQVEGDDNQASPSLYDCGDIIDTSTFEQILEMDDDEEQREFSTSIVIGFFEQAESTIDRMDEALKDKGLVSLSSLGHFLKGSSATLGLTKVKNSCEKIQHFGQMKDHEGLADEADEEQCLQRIENTLVILKQEYAEAEKILKKFFGLNTSTPTSGSAEITKSSETTASSPETAKTEQPNETTALLTIQETTDEDKSQTSHTPTTEKVEATVLQVTPKIAISNGNIAEKSAAIEMKSTEVVVCSDRNSVDQMVQKVHSAVALTAATS</sequence>
<dbReference type="GO" id="GO:0005634">
    <property type="term" value="C:nucleus"/>
    <property type="evidence" value="ECO:0007669"/>
    <property type="project" value="TreeGrafter"/>
</dbReference>
<dbReference type="Pfam" id="PF01627">
    <property type="entry name" value="Hpt"/>
    <property type="match status" value="1"/>
</dbReference>
<dbReference type="GO" id="GO:0005737">
    <property type="term" value="C:cytoplasm"/>
    <property type="evidence" value="ECO:0007669"/>
    <property type="project" value="TreeGrafter"/>
</dbReference>
<name>A0A9W4DJM3_BLUGR</name>
<feature type="compositionally biased region" description="Low complexity" evidence="2">
    <location>
        <begin position="218"/>
        <end position="234"/>
    </location>
</feature>
<protein>
    <submittedName>
        <fullName evidence="4">BgTH12-06640</fullName>
    </submittedName>
</protein>
<evidence type="ECO:0000256" key="2">
    <source>
        <dbReference type="SAM" id="MobiDB-lite"/>
    </source>
</evidence>
<proteinExistence type="predicted"/>
<reference evidence="4" key="1">
    <citation type="submission" date="2020-10" db="EMBL/GenBank/DDBJ databases">
        <authorList>
            <person name="Muller C M."/>
        </authorList>
    </citation>
    <scope>NUCLEOTIDE SEQUENCE</scope>
    <source>
        <strain evidence="4">THUN-12</strain>
    </source>
</reference>
<feature type="modified residue" description="Phosphohistidine" evidence="1">
    <location>
        <position position="135"/>
    </location>
</feature>